<dbReference type="EMBL" id="NTJD01000006">
    <property type="protein sequence ID" value="PCD76378.1"/>
    <property type="molecule type" value="Genomic_DNA"/>
</dbReference>
<feature type="binding site" evidence="14">
    <location>
        <begin position="250"/>
        <end position="252"/>
    </location>
    <ligand>
        <name>S-adenosyl-L-methionine</name>
        <dbReference type="ChEBI" id="CHEBI:59789"/>
    </ligand>
</feature>
<dbReference type="FunFam" id="3.20.20.70:FF:000008">
    <property type="entry name" value="Dual-specificity RNA methyltransferase RlmN"/>
    <property type="match status" value="1"/>
</dbReference>
<dbReference type="GO" id="GO:0051539">
    <property type="term" value="F:4 iron, 4 sulfur cluster binding"/>
    <property type="evidence" value="ECO:0007669"/>
    <property type="project" value="UniProtKB-UniRule"/>
</dbReference>
<keyword evidence="5 14" id="KW-0698">rRNA processing</keyword>
<dbReference type="InterPro" id="IPR048641">
    <property type="entry name" value="RlmN_N"/>
</dbReference>
<evidence type="ECO:0000256" key="4">
    <source>
        <dbReference type="ARBA" id="ARBA00022490"/>
    </source>
</evidence>
<dbReference type="CDD" id="cd01335">
    <property type="entry name" value="Radical_SAM"/>
    <property type="match status" value="1"/>
</dbReference>
<dbReference type="GO" id="GO:0070040">
    <property type="term" value="F:rRNA (adenine(2503)-C2-)-methyltransferase activity"/>
    <property type="evidence" value="ECO:0007669"/>
    <property type="project" value="UniProtKB-UniRule"/>
</dbReference>
<dbReference type="InterPro" id="IPR040072">
    <property type="entry name" value="Methyltransferase_A"/>
</dbReference>
<keyword evidence="11 14" id="KW-0408">Iron</keyword>
<feature type="binding site" evidence="14">
    <location>
        <position position="141"/>
    </location>
    <ligand>
        <name>[4Fe-4S] cluster</name>
        <dbReference type="ChEBI" id="CHEBI:49883"/>
        <note>4Fe-4S-S-AdoMet</note>
    </ligand>
</feature>
<feature type="binding site" evidence="14">
    <location>
        <position position="327"/>
    </location>
    <ligand>
        <name>S-adenosyl-L-methionine</name>
        <dbReference type="ChEBI" id="CHEBI:59789"/>
    </ligand>
</feature>
<dbReference type="InterPro" id="IPR027492">
    <property type="entry name" value="RNA_MTrfase_RlmN"/>
</dbReference>
<keyword evidence="6 14" id="KW-0489">Methyltransferase</keyword>
<dbReference type="NCBIfam" id="TIGR00048">
    <property type="entry name" value="rRNA_mod_RlmN"/>
    <property type="match status" value="1"/>
</dbReference>
<dbReference type="PANTHER" id="PTHR30544">
    <property type="entry name" value="23S RRNA METHYLTRANSFERASE"/>
    <property type="match status" value="1"/>
</dbReference>
<dbReference type="GO" id="GO:0046872">
    <property type="term" value="F:metal ion binding"/>
    <property type="evidence" value="ECO:0007669"/>
    <property type="project" value="UniProtKB-KW"/>
</dbReference>
<dbReference type="InterPro" id="IPR004383">
    <property type="entry name" value="rRNA_lsu_MTrfase_RlmN/Cfr"/>
</dbReference>
<dbReference type="SFLD" id="SFLDF00275">
    <property type="entry name" value="adenosine_C2_methyltransferase"/>
    <property type="match status" value="1"/>
</dbReference>
<evidence type="ECO:0000256" key="9">
    <source>
        <dbReference type="ARBA" id="ARBA00022694"/>
    </source>
</evidence>
<evidence type="ECO:0000256" key="2">
    <source>
        <dbReference type="ARBA" id="ARBA00007544"/>
    </source>
</evidence>
<evidence type="ECO:0000256" key="11">
    <source>
        <dbReference type="ARBA" id="ARBA00023004"/>
    </source>
</evidence>
<evidence type="ECO:0000259" key="15">
    <source>
        <dbReference type="PROSITE" id="PS51918"/>
    </source>
</evidence>
<comment type="caution">
    <text evidence="16">The sequence shown here is derived from an EMBL/GenBank/DDBJ whole genome shotgun (WGS) entry which is preliminary data.</text>
</comment>
<comment type="cofactor">
    <cofactor evidence="14">
        <name>[4Fe-4S] cluster</name>
        <dbReference type="ChEBI" id="CHEBI:49883"/>
    </cofactor>
    <text evidence="14">Binds 1 [4Fe-4S] cluster. The cluster is coordinated with 3 cysteines and an exchangeable S-adenosyl-L-methionine.</text>
</comment>
<evidence type="ECO:0000256" key="7">
    <source>
        <dbReference type="ARBA" id="ARBA00022679"/>
    </source>
</evidence>
<dbReference type="Gene3D" id="3.20.20.70">
    <property type="entry name" value="Aldolase class I"/>
    <property type="match status" value="1"/>
</dbReference>
<proteinExistence type="inferred from homology"/>
<evidence type="ECO:0000256" key="1">
    <source>
        <dbReference type="ARBA" id="ARBA00004496"/>
    </source>
</evidence>
<protein>
    <recommendedName>
        <fullName evidence="14">Dual-specificity RNA methyltransferase RlmN</fullName>
        <ecNumber evidence="14">2.1.1.192</ecNumber>
    </recommendedName>
    <alternativeName>
        <fullName evidence="14">23S rRNA (adenine(2503)-C(2))-methyltransferase</fullName>
    </alternativeName>
    <alternativeName>
        <fullName evidence="14">23S rRNA m2A2503 methyltransferase</fullName>
    </alternativeName>
    <alternativeName>
        <fullName evidence="14">Ribosomal RNA large subunit methyltransferase N</fullName>
    </alternativeName>
    <alternativeName>
        <fullName evidence="14">tRNA (adenine(37)-C(2))-methyltransferase</fullName>
    </alternativeName>
    <alternativeName>
        <fullName evidence="14">tRNA m2A37 methyltransferase</fullName>
    </alternativeName>
</protein>
<comment type="function">
    <text evidence="14">Specifically methylates position 2 of adenine 2503 in 23S rRNA and position 2 of adenine 37 in tRNAs. m2A2503 modification seems to play a crucial role in the proofreading step occurring at the peptidyl transferase center and thus would serve to optimize ribosomal fidelity.</text>
</comment>
<dbReference type="GO" id="GO:0002935">
    <property type="term" value="F:tRNA (adenine(37)-C2)-methyltransferase activity"/>
    <property type="evidence" value="ECO:0007669"/>
    <property type="project" value="UniProtKB-UniRule"/>
</dbReference>
<keyword evidence="3 14" id="KW-0004">4Fe-4S</keyword>
<feature type="binding site" evidence="14">
    <location>
        <position position="228"/>
    </location>
    <ligand>
        <name>S-adenosyl-L-methionine</name>
        <dbReference type="ChEBI" id="CHEBI:59789"/>
    </ligand>
</feature>
<evidence type="ECO:0000256" key="12">
    <source>
        <dbReference type="ARBA" id="ARBA00023014"/>
    </source>
</evidence>
<feature type="active site" description="Proton acceptor" evidence="14">
    <location>
        <position position="117"/>
    </location>
</feature>
<evidence type="ECO:0000256" key="3">
    <source>
        <dbReference type="ARBA" id="ARBA00022485"/>
    </source>
</evidence>
<dbReference type="InterPro" id="IPR058240">
    <property type="entry name" value="rSAM_sf"/>
</dbReference>
<dbReference type="GO" id="GO:0070475">
    <property type="term" value="P:rRNA base methylation"/>
    <property type="evidence" value="ECO:0007669"/>
    <property type="project" value="UniProtKB-UniRule"/>
</dbReference>
<evidence type="ECO:0000256" key="8">
    <source>
        <dbReference type="ARBA" id="ARBA00022691"/>
    </source>
</evidence>
<feature type="active site" description="S-methylcysteine intermediate" evidence="14">
    <location>
        <position position="370"/>
    </location>
</feature>
<keyword evidence="7 14" id="KW-0808">Transferase</keyword>
<dbReference type="Proteomes" id="UP000243507">
    <property type="component" value="Unassembled WGS sequence"/>
</dbReference>
<dbReference type="GO" id="GO:0005737">
    <property type="term" value="C:cytoplasm"/>
    <property type="evidence" value="ECO:0007669"/>
    <property type="project" value="UniProtKB-SubCell"/>
</dbReference>
<dbReference type="SFLD" id="SFLDG01062">
    <property type="entry name" value="methyltransferase_(Class_A)"/>
    <property type="match status" value="1"/>
</dbReference>
<dbReference type="Gene3D" id="1.10.150.530">
    <property type="match status" value="1"/>
</dbReference>
<evidence type="ECO:0000256" key="13">
    <source>
        <dbReference type="ARBA" id="ARBA00023157"/>
    </source>
</evidence>
<comment type="caution">
    <text evidence="14">Lacks conserved residue(s) required for the propagation of feature annotation.</text>
</comment>
<dbReference type="GO" id="GO:0019843">
    <property type="term" value="F:rRNA binding"/>
    <property type="evidence" value="ECO:0007669"/>
    <property type="project" value="UniProtKB-UniRule"/>
</dbReference>
<keyword evidence="8 14" id="KW-0949">S-adenosyl-L-methionine</keyword>
<dbReference type="Pfam" id="PF04055">
    <property type="entry name" value="Radical_SAM"/>
    <property type="match status" value="1"/>
</dbReference>
<sequence>MTDATAPITQDVLTIPRKLPEGGQMNLVGLTREQLRDALIAAGTPEKQAKMRVGQIWQWIYHWGVRDFAEMTNLAKDYRTLLAEKFVIEIPEIVTRQVSMDGTRKYLLRIAGGHEVEVVYIPEENRGTLCISSQVGCTLTCSFCHTGTQKLVRNLTAAEIVGQVMVARDDLNEWPVPGAPKDETRLVSNVVLMGMGEPLYNFDNVRDAMKVVMDGEGISLSRRRITLSTSGIVPEIAKTAEEIGCLLAISFHATTDEVRDRLVPVNKKWNIETLLNALRDYPRLSNSERITFEYVMLKGVNDSDADAKRLVKLIRGIPAKINLIPFNEWPGAPYERSDWERIEAFADIIYKAGYASPIRTPRGEDIMAACGQLKSATERARKSRAEIQAETGL</sequence>
<name>A0A2A4CQ18_9RHOB</name>
<dbReference type="GO" id="GO:0000049">
    <property type="term" value="F:tRNA binding"/>
    <property type="evidence" value="ECO:0007669"/>
    <property type="project" value="UniProtKB-UniRule"/>
</dbReference>
<reference evidence="16 17" key="1">
    <citation type="submission" date="2017-09" db="EMBL/GenBank/DDBJ databases">
        <title>A multilocus sequence analysis scheme for characterization of bacteria in the genus Thioclava.</title>
        <authorList>
            <person name="Liu Y."/>
            <person name="Shao Z."/>
        </authorList>
    </citation>
    <scope>NUCLEOTIDE SEQUENCE [LARGE SCALE GENOMIC DNA]</scope>
    <source>
        <strain evidence="16 17">CAU 1312</strain>
    </source>
</reference>
<dbReference type="GO" id="GO:0030488">
    <property type="term" value="P:tRNA methylation"/>
    <property type="evidence" value="ECO:0007669"/>
    <property type="project" value="UniProtKB-UniRule"/>
</dbReference>
<keyword evidence="17" id="KW-1185">Reference proteome</keyword>
<dbReference type="HAMAP" id="MF_01849">
    <property type="entry name" value="RNA_methyltr_RlmN"/>
    <property type="match status" value="1"/>
</dbReference>
<keyword evidence="13 14" id="KW-1015">Disulfide bond</keyword>
<evidence type="ECO:0000313" key="17">
    <source>
        <dbReference type="Proteomes" id="UP000243507"/>
    </source>
</evidence>
<organism evidence="16 17">
    <name type="scientific">Pseudothioclava arenosa</name>
    <dbReference type="NCBI Taxonomy" id="1795308"/>
    <lineage>
        <taxon>Bacteria</taxon>
        <taxon>Pseudomonadati</taxon>
        <taxon>Pseudomonadota</taxon>
        <taxon>Alphaproteobacteria</taxon>
        <taxon>Rhodobacterales</taxon>
        <taxon>Paracoccaceae</taxon>
        <taxon>Pseudothioclava</taxon>
    </lineage>
</organism>
<evidence type="ECO:0000256" key="10">
    <source>
        <dbReference type="ARBA" id="ARBA00022723"/>
    </source>
</evidence>
<dbReference type="PROSITE" id="PS51918">
    <property type="entry name" value="RADICAL_SAM"/>
    <property type="match status" value="1"/>
</dbReference>
<keyword evidence="9 14" id="KW-0819">tRNA processing</keyword>
<keyword evidence="4 14" id="KW-0963">Cytoplasm</keyword>
<dbReference type="PIRSF" id="PIRSF006004">
    <property type="entry name" value="CHP00048"/>
    <property type="match status" value="1"/>
</dbReference>
<keyword evidence="10 14" id="KW-0479">Metal-binding</keyword>
<dbReference type="SFLD" id="SFLDS00029">
    <property type="entry name" value="Radical_SAM"/>
    <property type="match status" value="1"/>
</dbReference>
<evidence type="ECO:0000256" key="14">
    <source>
        <dbReference type="HAMAP-Rule" id="MF_01849"/>
    </source>
</evidence>
<keyword evidence="12 14" id="KW-0411">Iron-sulfur</keyword>
<dbReference type="AlphaFoldDB" id="A0A2A4CQ18"/>
<comment type="catalytic activity">
    <reaction evidence="14">
        <text>adenosine(2503) in 23S rRNA + 2 reduced [2Fe-2S]-[ferredoxin] + 2 S-adenosyl-L-methionine = 2-methyladenosine(2503) in 23S rRNA + 5'-deoxyadenosine + L-methionine + 2 oxidized [2Fe-2S]-[ferredoxin] + S-adenosyl-L-homocysteine</text>
        <dbReference type="Rhea" id="RHEA:42916"/>
        <dbReference type="Rhea" id="RHEA-COMP:10000"/>
        <dbReference type="Rhea" id="RHEA-COMP:10001"/>
        <dbReference type="Rhea" id="RHEA-COMP:10152"/>
        <dbReference type="Rhea" id="RHEA-COMP:10282"/>
        <dbReference type="ChEBI" id="CHEBI:17319"/>
        <dbReference type="ChEBI" id="CHEBI:33737"/>
        <dbReference type="ChEBI" id="CHEBI:33738"/>
        <dbReference type="ChEBI" id="CHEBI:57844"/>
        <dbReference type="ChEBI" id="CHEBI:57856"/>
        <dbReference type="ChEBI" id="CHEBI:59789"/>
        <dbReference type="ChEBI" id="CHEBI:74411"/>
        <dbReference type="ChEBI" id="CHEBI:74497"/>
        <dbReference type="EC" id="2.1.1.192"/>
    </reaction>
</comment>
<dbReference type="InterPro" id="IPR007197">
    <property type="entry name" value="rSAM"/>
</dbReference>
<evidence type="ECO:0000313" key="16">
    <source>
        <dbReference type="EMBL" id="PCD76378.1"/>
    </source>
</evidence>
<dbReference type="PANTHER" id="PTHR30544:SF5">
    <property type="entry name" value="RADICAL SAM CORE DOMAIN-CONTAINING PROTEIN"/>
    <property type="match status" value="1"/>
</dbReference>
<feature type="binding site" evidence="14">
    <location>
        <position position="137"/>
    </location>
    <ligand>
        <name>[4Fe-4S] cluster</name>
        <dbReference type="ChEBI" id="CHEBI:49883"/>
        <note>4Fe-4S-S-AdoMet</note>
    </ligand>
</feature>
<evidence type="ECO:0000256" key="6">
    <source>
        <dbReference type="ARBA" id="ARBA00022603"/>
    </source>
</evidence>
<comment type="catalytic activity">
    <reaction evidence="14">
        <text>adenosine(37) in tRNA + 2 reduced [2Fe-2S]-[ferredoxin] + 2 S-adenosyl-L-methionine = 2-methyladenosine(37) in tRNA + 5'-deoxyadenosine + L-methionine + 2 oxidized [2Fe-2S]-[ferredoxin] + S-adenosyl-L-homocysteine</text>
        <dbReference type="Rhea" id="RHEA:43332"/>
        <dbReference type="Rhea" id="RHEA-COMP:10000"/>
        <dbReference type="Rhea" id="RHEA-COMP:10001"/>
        <dbReference type="Rhea" id="RHEA-COMP:10162"/>
        <dbReference type="Rhea" id="RHEA-COMP:10485"/>
        <dbReference type="ChEBI" id="CHEBI:17319"/>
        <dbReference type="ChEBI" id="CHEBI:33737"/>
        <dbReference type="ChEBI" id="CHEBI:33738"/>
        <dbReference type="ChEBI" id="CHEBI:57844"/>
        <dbReference type="ChEBI" id="CHEBI:57856"/>
        <dbReference type="ChEBI" id="CHEBI:59789"/>
        <dbReference type="ChEBI" id="CHEBI:74411"/>
        <dbReference type="ChEBI" id="CHEBI:74497"/>
        <dbReference type="EC" id="2.1.1.192"/>
    </reaction>
</comment>
<dbReference type="RefSeq" id="WP_096433495.1">
    <property type="nucleotide sequence ID" value="NZ_NTJD01000006.1"/>
</dbReference>
<comment type="subcellular location">
    <subcellularLocation>
        <location evidence="1 14">Cytoplasm</location>
    </subcellularLocation>
</comment>
<comment type="miscellaneous">
    <text evidence="14">Reaction proceeds by a ping-pong mechanism involving intermediate methylation of a conserved cysteine residue.</text>
</comment>
<gene>
    <name evidence="14 16" type="primary">rlmN</name>
    <name evidence="16" type="ORF">CLN94_09325</name>
</gene>
<feature type="domain" description="Radical SAM core" evidence="15">
    <location>
        <begin position="123"/>
        <end position="359"/>
    </location>
</feature>
<dbReference type="Pfam" id="PF21016">
    <property type="entry name" value="RlmN_N"/>
    <property type="match status" value="1"/>
</dbReference>
<dbReference type="OrthoDB" id="9793973at2"/>
<feature type="binding site" evidence="14">
    <location>
        <position position="144"/>
    </location>
    <ligand>
        <name>[4Fe-4S] cluster</name>
        <dbReference type="ChEBI" id="CHEBI:49883"/>
        <note>4Fe-4S-S-AdoMet</note>
    </ligand>
</feature>
<dbReference type="InterPro" id="IPR013785">
    <property type="entry name" value="Aldolase_TIM"/>
</dbReference>
<feature type="binding site" evidence="14">
    <location>
        <begin position="196"/>
        <end position="197"/>
    </location>
    <ligand>
        <name>S-adenosyl-L-methionine</name>
        <dbReference type="ChEBI" id="CHEBI:59789"/>
    </ligand>
</feature>
<accession>A0A2A4CQ18</accession>
<evidence type="ECO:0000256" key="5">
    <source>
        <dbReference type="ARBA" id="ARBA00022552"/>
    </source>
</evidence>
<comment type="similarity">
    <text evidence="2 14">Belongs to the radical SAM superfamily. RlmN family.</text>
</comment>
<dbReference type="EC" id="2.1.1.192" evidence="14"/>
<dbReference type="SUPFAM" id="SSF102114">
    <property type="entry name" value="Radical SAM enzymes"/>
    <property type="match status" value="1"/>
</dbReference>